<evidence type="ECO:0000313" key="6">
    <source>
        <dbReference type="EMBL" id="CAD9477260.1"/>
    </source>
</evidence>
<evidence type="ECO:0000256" key="5">
    <source>
        <dbReference type="SAM" id="MobiDB-lite"/>
    </source>
</evidence>
<dbReference type="Gene3D" id="1.25.40.20">
    <property type="entry name" value="Ankyrin repeat-containing domain"/>
    <property type="match status" value="1"/>
</dbReference>
<feature type="repeat" description="ANK" evidence="3">
    <location>
        <begin position="106"/>
        <end position="138"/>
    </location>
</feature>
<accession>A0A7S2H0U0</accession>
<feature type="region of interest" description="Disordered" evidence="5">
    <location>
        <begin position="371"/>
        <end position="471"/>
    </location>
</feature>
<dbReference type="PROSITE" id="PS50297">
    <property type="entry name" value="ANK_REP_REGION"/>
    <property type="match status" value="1"/>
</dbReference>
<dbReference type="InterPro" id="IPR050776">
    <property type="entry name" value="Ank_Repeat/CDKN_Inhibitor"/>
</dbReference>
<dbReference type="SUPFAM" id="SSF48403">
    <property type="entry name" value="Ankyrin repeat"/>
    <property type="match status" value="1"/>
</dbReference>
<dbReference type="PANTHER" id="PTHR24201">
    <property type="entry name" value="ANK_REP_REGION DOMAIN-CONTAINING PROTEIN"/>
    <property type="match status" value="1"/>
</dbReference>
<feature type="compositionally biased region" description="Polar residues" evidence="5">
    <location>
        <begin position="390"/>
        <end position="403"/>
    </location>
</feature>
<organism evidence="6">
    <name type="scientific">Haptolina brevifila</name>
    <dbReference type="NCBI Taxonomy" id="156173"/>
    <lineage>
        <taxon>Eukaryota</taxon>
        <taxon>Haptista</taxon>
        <taxon>Haptophyta</taxon>
        <taxon>Prymnesiophyceae</taxon>
        <taxon>Prymnesiales</taxon>
        <taxon>Prymnesiaceae</taxon>
        <taxon>Haptolina</taxon>
    </lineage>
</organism>
<keyword evidence="2 3" id="KW-0040">ANK repeat</keyword>
<feature type="coiled-coil region" evidence="4">
    <location>
        <begin position="4"/>
        <end position="67"/>
    </location>
</feature>
<dbReference type="EMBL" id="HBGU01044364">
    <property type="protein sequence ID" value="CAD9477260.1"/>
    <property type="molecule type" value="Transcribed_RNA"/>
</dbReference>
<dbReference type="AlphaFoldDB" id="A0A7S2H0U0"/>
<dbReference type="PROSITE" id="PS50088">
    <property type="entry name" value="ANK_REPEAT"/>
    <property type="match status" value="1"/>
</dbReference>
<evidence type="ECO:0000256" key="3">
    <source>
        <dbReference type="PROSITE-ProRule" id="PRU00023"/>
    </source>
</evidence>
<gene>
    <name evidence="6" type="ORF">CBRE1094_LOCUS24168</name>
</gene>
<name>A0A7S2H0U0_9EUKA</name>
<keyword evidence="4" id="KW-0175">Coiled coil</keyword>
<reference evidence="6" key="1">
    <citation type="submission" date="2021-01" db="EMBL/GenBank/DDBJ databases">
        <authorList>
            <person name="Corre E."/>
            <person name="Pelletier E."/>
            <person name="Niang G."/>
            <person name="Scheremetjew M."/>
            <person name="Finn R."/>
            <person name="Kale V."/>
            <person name="Holt S."/>
            <person name="Cochrane G."/>
            <person name="Meng A."/>
            <person name="Brown T."/>
            <person name="Cohen L."/>
        </authorList>
    </citation>
    <scope>NUCLEOTIDE SEQUENCE</scope>
    <source>
        <strain evidence="6">UTEX LB 985</strain>
    </source>
</reference>
<sequence>MTAVEAAEASIHDMVAELERNRNKQDDMLINAQSAGGHLTTKMRNKLKRLQEREKELEKHIKASQKSGIFKKLGDELRKAVTNNDLDKVTQMCSAPGCPLDSANFEGTTALIKAAIHNRVAIVDMLLTAGAEVNLSDDRQRSALMLAAANGAVASISSLVANGADCSAVAHNGYNAFMFAAEGGHLEACRLLYSSGGAELSLLTTAPNGKTARDLVPATEDGKHSALVSFIEEKLAEQKRANIVVDAAMRSADGGEGTADELPGAGWRKLRRLSKVTTAASAFDQGILQANGNRRPREEEEKLSFANVLRHSSMIAFNWMRGIAEPPPPQAAAEDRGRVASTVTVGGAKGSAAKGESDSFLVSTARLLMRKSAPEARGESRGEAEGESETTPATDVSLLSSLARSFKRRSAPAPRDHEEEDEAADAADGGSRSLLSSLTKSFKRSKPRQAPTSSRVLGAASSRPLAAPTVV</sequence>
<evidence type="ECO:0000256" key="1">
    <source>
        <dbReference type="ARBA" id="ARBA00022737"/>
    </source>
</evidence>
<dbReference type="SMART" id="SM00248">
    <property type="entry name" value="ANK"/>
    <property type="match status" value="3"/>
</dbReference>
<keyword evidence="1" id="KW-0677">Repeat</keyword>
<dbReference type="Pfam" id="PF12796">
    <property type="entry name" value="Ank_2"/>
    <property type="match status" value="1"/>
</dbReference>
<dbReference type="InterPro" id="IPR036770">
    <property type="entry name" value="Ankyrin_rpt-contain_sf"/>
</dbReference>
<feature type="compositionally biased region" description="Basic and acidic residues" evidence="5">
    <location>
        <begin position="372"/>
        <end position="384"/>
    </location>
</feature>
<evidence type="ECO:0000256" key="4">
    <source>
        <dbReference type="SAM" id="Coils"/>
    </source>
</evidence>
<dbReference type="InterPro" id="IPR002110">
    <property type="entry name" value="Ankyrin_rpt"/>
</dbReference>
<protein>
    <submittedName>
        <fullName evidence="6">Uncharacterized protein</fullName>
    </submittedName>
</protein>
<evidence type="ECO:0000256" key="2">
    <source>
        <dbReference type="ARBA" id="ARBA00023043"/>
    </source>
</evidence>
<proteinExistence type="predicted"/>